<reference evidence="21" key="2">
    <citation type="submission" date="2020-11" db="EMBL/GenBank/DDBJ databases">
        <authorList>
            <person name="McCartney M.A."/>
            <person name="Auch B."/>
            <person name="Kono T."/>
            <person name="Mallez S."/>
            <person name="Becker A."/>
            <person name="Gohl D.M."/>
            <person name="Silverstein K.A.T."/>
            <person name="Koren S."/>
            <person name="Bechman K.B."/>
            <person name="Herman A."/>
            <person name="Abrahante J.E."/>
            <person name="Garbe J."/>
        </authorList>
    </citation>
    <scope>NUCLEOTIDE SEQUENCE</scope>
    <source>
        <strain evidence="21">Duluth1</strain>
        <tissue evidence="21">Whole animal</tissue>
    </source>
</reference>
<dbReference type="GO" id="GO:0010008">
    <property type="term" value="C:endosome membrane"/>
    <property type="evidence" value="ECO:0007669"/>
    <property type="project" value="UniProtKB-SubCell"/>
</dbReference>
<dbReference type="GO" id="GO:0015031">
    <property type="term" value="P:protein transport"/>
    <property type="evidence" value="ECO:0007669"/>
    <property type="project" value="UniProtKB-KW"/>
</dbReference>
<dbReference type="GO" id="GO:0000139">
    <property type="term" value="C:Golgi membrane"/>
    <property type="evidence" value="ECO:0007669"/>
    <property type="project" value="UniProtKB-SubCell"/>
</dbReference>
<dbReference type="PANTHER" id="PTHR15071">
    <property type="entry name" value="MANNOSE-6-PHOSPHATE RECEPTOR FAMILY MEMBER"/>
    <property type="match status" value="1"/>
</dbReference>
<dbReference type="Gene3D" id="2.70.130.10">
    <property type="entry name" value="Mannose-6-phosphate receptor binding domain"/>
    <property type="match status" value="1"/>
</dbReference>
<evidence type="ECO:0000256" key="9">
    <source>
        <dbReference type="ARBA" id="ARBA00022729"/>
    </source>
</evidence>
<keyword evidence="8 18" id="KW-0812">Transmembrane</keyword>
<evidence type="ECO:0000313" key="22">
    <source>
        <dbReference type="Proteomes" id="UP000828390"/>
    </source>
</evidence>
<evidence type="ECO:0000256" key="16">
    <source>
        <dbReference type="ARBA" id="ARBA00023157"/>
    </source>
</evidence>
<evidence type="ECO:0000256" key="2">
    <source>
        <dbReference type="ARBA" id="ARBA00004358"/>
    </source>
</evidence>
<keyword evidence="17" id="KW-0968">Cytoplasmic vesicle</keyword>
<keyword evidence="7" id="KW-0813">Transport</keyword>
<dbReference type="PANTHER" id="PTHR15071:SF0">
    <property type="entry name" value="MANNOSE 6-PHOSPHATE RECEPTOR-LIKE PROTEIN 1"/>
    <property type="match status" value="1"/>
</dbReference>
<reference evidence="21" key="1">
    <citation type="journal article" date="2019" name="bioRxiv">
        <title>The Genome of the Zebra Mussel, Dreissena polymorpha: A Resource for Invasive Species Research.</title>
        <authorList>
            <person name="McCartney M.A."/>
            <person name="Auch B."/>
            <person name="Kono T."/>
            <person name="Mallez S."/>
            <person name="Zhang Y."/>
            <person name="Obille A."/>
            <person name="Becker A."/>
            <person name="Abrahante J.E."/>
            <person name="Garbe J."/>
            <person name="Badalamenti J.P."/>
            <person name="Herman A."/>
            <person name="Mangelson H."/>
            <person name="Liachko I."/>
            <person name="Sullivan S."/>
            <person name="Sone E.D."/>
            <person name="Koren S."/>
            <person name="Silverstein K.A.T."/>
            <person name="Beckman K.B."/>
            <person name="Gohl D.M."/>
        </authorList>
    </citation>
    <scope>NUCLEOTIDE SEQUENCE</scope>
    <source>
        <strain evidence="21">Duluth1</strain>
        <tissue evidence="21">Whole animal</tissue>
    </source>
</reference>
<evidence type="ECO:0000256" key="6">
    <source>
        <dbReference type="ARBA" id="ARBA00013776"/>
    </source>
</evidence>
<dbReference type="Pfam" id="PF09451">
    <property type="entry name" value="ATG27"/>
    <property type="match status" value="1"/>
</dbReference>
<evidence type="ECO:0000259" key="20">
    <source>
        <dbReference type="PROSITE" id="PS51914"/>
    </source>
</evidence>
<keyword evidence="13" id="KW-0333">Golgi apparatus</keyword>
<evidence type="ECO:0000256" key="7">
    <source>
        <dbReference type="ARBA" id="ARBA00022448"/>
    </source>
</evidence>
<organism evidence="21 22">
    <name type="scientific">Dreissena polymorpha</name>
    <name type="common">Zebra mussel</name>
    <name type="synonym">Mytilus polymorpha</name>
    <dbReference type="NCBI Taxonomy" id="45954"/>
    <lineage>
        <taxon>Eukaryota</taxon>
        <taxon>Metazoa</taxon>
        <taxon>Spiralia</taxon>
        <taxon>Lophotrochozoa</taxon>
        <taxon>Mollusca</taxon>
        <taxon>Bivalvia</taxon>
        <taxon>Autobranchia</taxon>
        <taxon>Heteroconchia</taxon>
        <taxon>Euheterodonta</taxon>
        <taxon>Imparidentia</taxon>
        <taxon>Neoheterodontei</taxon>
        <taxon>Myida</taxon>
        <taxon>Dreissenoidea</taxon>
        <taxon>Dreissenidae</taxon>
        <taxon>Dreissena</taxon>
    </lineage>
</organism>
<feature type="signal peptide" evidence="19">
    <location>
        <begin position="1"/>
        <end position="22"/>
    </location>
</feature>
<keyword evidence="9 19" id="KW-0732">Signal</keyword>
<keyword evidence="12" id="KW-0072">Autophagy</keyword>
<protein>
    <recommendedName>
        <fullName evidence="6">Autophagy-related protein 27</fullName>
    </recommendedName>
</protein>
<sequence length="261" mass="28354">MGLKTNALIFVLFAISIAEIRGQVGQCTTLTPCACVYDDGVIVNLTSLSRNDGFPNFSNKTDNHGDVYSWNPCTPFSYVGPKNNTECTNVSVCMVRHGFPSDLYFNLGTEDSAQFSVDVNGTLKLTYTKTEDGFQRSAEISLQCLDSSVFDFLVIQGEQDINNDTIVYKMTLASKWACAYAPKIDPALPSAGLGGGAIFAIVLFSLIGGYLLLGVAYQAFVKKESGARLCPNHEFWFSIPGYFKSGKKPLSETKGGAYESI</sequence>
<dbReference type="GO" id="GO:0006914">
    <property type="term" value="P:autophagy"/>
    <property type="evidence" value="ECO:0007669"/>
    <property type="project" value="UniProtKB-KW"/>
</dbReference>
<evidence type="ECO:0000256" key="15">
    <source>
        <dbReference type="ARBA" id="ARBA00023136"/>
    </source>
</evidence>
<proteinExistence type="inferred from homology"/>
<dbReference type="InterPro" id="IPR018939">
    <property type="entry name" value="Autophagy-rel_prot_27"/>
</dbReference>
<dbReference type="GO" id="GO:0034045">
    <property type="term" value="C:phagophore assembly site membrane"/>
    <property type="evidence" value="ECO:0007669"/>
    <property type="project" value="UniProtKB-SubCell"/>
</dbReference>
<dbReference type="InterPro" id="IPR044865">
    <property type="entry name" value="MRH_dom"/>
</dbReference>
<evidence type="ECO:0000256" key="11">
    <source>
        <dbReference type="ARBA" id="ARBA00022989"/>
    </source>
</evidence>
<evidence type="ECO:0000256" key="14">
    <source>
        <dbReference type="ARBA" id="ARBA00023128"/>
    </source>
</evidence>
<evidence type="ECO:0000256" key="10">
    <source>
        <dbReference type="ARBA" id="ARBA00022927"/>
    </source>
</evidence>
<evidence type="ECO:0000313" key="21">
    <source>
        <dbReference type="EMBL" id="KAH3716853.1"/>
    </source>
</evidence>
<dbReference type="InterPro" id="IPR009011">
    <property type="entry name" value="Man6P_isomerase_rcpt-bd_dom_sf"/>
</dbReference>
<comment type="similarity">
    <text evidence="5">Belongs to the ATG27 family.</text>
</comment>
<keyword evidence="14" id="KW-0496">Mitochondrion</keyword>
<name>A0A9D4HGT0_DREPO</name>
<evidence type="ECO:0000256" key="18">
    <source>
        <dbReference type="SAM" id="Phobius"/>
    </source>
</evidence>
<evidence type="ECO:0000256" key="13">
    <source>
        <dbReference type="ARBA" id="ARBA00023034"/>
    </source>
</evidence>
<evidence type="ECO:0000256" key="19">
    <source>
        <dbReference type="SAM" id="SignalP"/>
    </source>
</evidence>
<evidence type="ECO:0000256" key="12">
    <source>
        <dbReference type="ARBA" id="ARBA00023006"/>
    </source>
</evidence>
<keyword evidence="11 18" id="KW-1133">Transmembrane helix</keyword>
<feature type="chain" id="PRO_5039416345" description="Autophagy-related protein 27" evidence="19">
    <location>
        <begin position="23"/>
        <end position="261"/>
    </location>
</feature>
<feature type="transmembrane region" description="Helical" evidence="18">
    <location>
        <begin position="191"/>
        <end position="213"/>
    </location>
</feature>
<evidence type="ECO:0000256" key="4">
    <source>
        <dbReference type="ARBA" id="ARBA00004472"/>
    </source>
</evidence>
<evidence type="ECO:0000256" key="17">
    <source>
        <dbReference type="ARBA" id="ARBA00023329"/>
    </source>
</evidence>
<feature type="domain" description="MRH" evidence="20">
    <location>
        <begin position="31"/>
        <end position="180"/>
    </location>
</feature>
<evidence type="ECO:0000256" key="1">
    <source>
        <dbReference type="ARBA" id="ARBA00004304"/>
    </source>
</evidence>
<keyword evidence="16" id="KW-1015">Disulfide bond</keyword>
<evidence type="ECO:0000256" key="5">
    <source>
        <dbReference type="ARBA" id="ARBA00005363"/>
    </source>
</evidence>
<gene>
    <name evidence="21" type="ORF">DPMN_059584</name>
</gene>
<keyword evidence="15 18" id="KW-0472">Membrane</keyword>
<dbReference type="EMBL" id="JAIWYP010000013">
    <property type="protein sequence ID" value="KAH3716853.1"/>
    <property type="molecule type" value="Genomic_DNA"/>
</dbReference>
<comment type="caution">
    <text evidence="21">The sequence shown here is derived from an EMBL/GenBank/DDBJ whole genome shotgun (WGS) entry which is preliminary data.</text>
</comment>
<dbReference type="Proteomes" id="UP000828390">
    <property type="component" value="Unassembled WGS sequence"/>
</dbReference>
<evidence type="ECO:0000256" key="3">
    <source>
        <dbReference type="ARBA" id="ARBA00004394"/>
    </source>
</evidence>
<accession>A0A9D4HGT0</accession>
<evidence type="ECO:0000256" key="8">
    <source>
        <dbReference type="ARBA" id="ARBA00022692"/>
    </source>
</evidence>
<keyword evidence="10" id="KW-0653">Protein transport</keyword>
<dbReference type="AlphaFoldDB" id="A0A9D4HGT0"/>
<comment type="subcellular location">
    <subcellularLocation>
        <location evidence="2">Cytoplasmic vesicle membrane</location>
        <topology evidence="2">Single-pass type I membrane protein</topology>
    </subcellularLocation>
    <subcellularLocation>
        <location evidence="3">Golgi apparatus membrane</location>
    </subcellularLocation>
    <subcellularLocation>
        <location evidence="1">Mitochondrion membrane</location>
        <topology evidence="1">Single-pass membrane protein</topology>
    </subcellularLocation>
    <subcellularLocation>
        <location evidence="4">Preautophagosomal structure membrane</location>
        <topology evidence="4">Single-pass type I membrane protein</topology>
    </subcellularLocation>
</comment>
<dbReference type="SUPFAM" id="SSF50911">
    <property type="entry name" value="Mannose 6-phosphate receptor domain"/>
    <property type="match status" value="1"/>
</dbReference>
<dbReference type="GO" id="GO:0005802">
    <property type="term" value="C:trans-Golgi network"/>
    <property type="evidence" value="ECO:0007669"/>
    <property type="project" value="TreeGrafter"/>
</dbReference>
<dbReference type="OrthoDB" id="29460at2759"/>
<dbReference type="GO" id="GO:0031966">
    <property type="term" value="C:mitochondrial membrane"/>
    <property type="evidence" value="ECO:0007669"/>
    <property type="project" value="UniProtKB-SubCell"/>
</dbReference>
<dbReference type="PROSITE" id="PS51914">
    <property type="entry name" value="MRH"/>
    <property type="match status" value="1"/>
</dbReference>
<keyword evidence="22" id="KW-1185">Reference proteome</keyword>